<gene>
    <name evidence="7" type="ORF">S01H4_46426</name>
</gene>
<dbReference type="GO" id="GO:0003677">
    <property type="term" value="F:DNA binding"/>
    <property type="evidence" value="ECO:0007669"/>
    <property type="project" value="InterPro"/>
</dbReference>
<accession>X1B6H6</accession>
<dbReference type="PANTHER" id="PTHR43133:SF25">
    <property type="entry name" value="RNA POLYMERASE SIGMA FACTOR RFAY-RELATED"/>
    <property type="match status" value="1"/>
</dbReference>
<dbReference type="GO" id="GO:0006352">
    <property type="term" value="P:DNA-templated transcription initiation"/>
    <property type="evidence" value="ECO:0007669"/>
    <property type="project" value="InterPro"/>
</dbReference>
<dbReference type="Gene3D" id="1.10.1740.10">
    <property type="match status" value="1"/>
</dbReference>
<dbReference type="NCBIfam" id="TIGR02937">
    <property type="entry name" value="sigma70-ECF"/>
    <property type="match status" value="1"/>
</dbReference>
<proteinExistence type="inferred from homology"/>
<dbReference type="InterPro" id="IPR036388">
    <property type="entry name" value="WH-like_DNA-bd_sf"/>
</dbReference>
<dbReference type="InterPro" id="IPR039425">
    <property type="entry name" value="RNA_pol_sigma-70-like"/>
</dbReference>
<dbReference type="InterPro" id="IPR014284">
    <property type="entry name" value="RNA_pol_sigma-70_dom"/>
</dbReference>
<protein>
    <recommendedName>
        <fullName evidence="8">HTH luxR-type domain-containing protein</fullName>
    </recommendedName>
</protein>
<sequence length="185" mass="21177">MENTDKSLIDAHRQGDKTAFGELVRRYGDSVLRYLMRMTGSREQAEDLFQETFKRVHEKAHTLRGNHFKPWLFTIATNVAIDGMRRRKRLQVVSLNQKLDCADGRCEELGAVAVADNRCEPSQEAVRAEQKEQVRRAIESLPANQRATLVLAYYQQLKYREVAEVMGCSIGTVKAQMYRALKTLA</sequence>
<evidence type="ECO:0000256" key="1">
    <source>
        <dbReference type="ARBA" id="ARBA00010641"/>
    </source>
</evidence>
<dbReference type="InterPro" id="IPR013325">
    <property type="entry name" value="RNA_pol_sigma_r2"/>
</dbReference>
<dbReference type="InterPro" id="IPR013324">
    <property type="entry name" value="RNA_pol_sigma_r3/r4-like"/>
</dbReference>
<organism evidence="7">
    <name type="scientific">marine sediment metagenome</name>
    <dbReference type="NCBI Taxonomy" id="412755"/>
    <lineage>
        <taxon>unclassified sequences</taxon>
        <taxon>metagenomes</taxon>
        <taxon>ecological metagenomes</taxon>
    </lineage>
</organism>
<dbReference type="SUPFAM" id="SSF88659">
    <property type="entry name" value="Sigma3 and sigma4 domains of RNA polymerase sigma factors"/>
    <property type="match status" value="1"/>
</dbReference>
<name>X1B6H6_9ZZZZ</name>
<feature type="domain" description="RNA polymerase sigma factor 70 region 4 type 2" evidence="6">
    <location>
        <begin position="132"/>
        <end position="184"/>
    </location>
</feature>
<dbReference type="InterPro" id="IPR007627">
    <property type="entry name" value="RNA_pol_sigma70_r2"/>
</dbReference>
<feature type="domain" description="RNA polymerase sigma-70 region 2" evidence="5">
    <location>
        <begin position="23"/>
        <end position="89"/>
    </location>
</feature>
<evidence type="ECO:0000313" key="7">
    <source>
        <dbReference type="EMBL" id="GAG91344.1"/>
    </source>
</evidence>
<dbReference type="PANTHER" id="PTHR43133">
    <property type="entry name" value="RNA POLYMERASE ECF-TYPE SIGMA FACTO"/>
    <property type="match status" value="1"/>
</dbReference>
<dbReference type="SUPFAM" id="SSF88946">
    <property type="entry name" value="Sigma2 domain of RNA polymerase sigma factors"/>
    <property type="match status" value="1"/>
</dbReference>
<evidence type="ECO:0000256" key="3">
    <source>
        <dbReference type="ARBA" id="ARBA00023082"/>
    </source>
</evidence>
<dbReference type="Pfam" id="PF08281">
    <property type="entry name" value="Sigma70_r4_2"/>
    <property type="match status" value="1"/>
</dbReference>
<comment type="caution">
    <text evidence="7">The sequence shown here is derived from an EMBL/GenBank/DDBJ whole genome shotgun (WGS) entry which is preliminary data.</text>
</comment>
<dbReference type="Pfam" id="PF04542">
    <property type="entry name" value="Sigma70_r2"/>
    <property type="match status" value="1"/>
</dbReference>
<dbReference type="Gene3D" id="1.10.10.10">
    <property type="entry name" value="Winged helix-like DNA-binding domain superfamily/Winged helix DNA-binding domain"/>
    <property type="match status" value="1"/>
</dbReference>
<evidence type="ECO:0000259" key="5">
    <source>
        <dbReference type="Pfam" id="PF04542"/>
    </source>
</evidence>
<dbReference type="CDD" id="cd06171">
    <property type="entry name" value="Sigma70_r4"/>
    <property type="match status" value="1"/>
</dbReference>
<evidence type="ECO:0000256" key="4">
    <source>
        <dbReference type="ARBA" id="ARBA00023163"/>
    </source>
</evidence>
<evidence type="ECO:0000259" key="6">
    <source>
        <dbReference type="Pfam" id="PF08281"/>
    </source>
</evidence>
<dbReference type="AlphaFoldDB" id="X1B6H6"/>
<reference evidence="7" key="1">
    <citation type="journal article" date="2014" name="Front. Microbiol.">
        <title>High frequency of phylogenetically diverse reductive dehalogenase-homologous genes in deep subseafloor sedimentary metagenomes.</title>
        <authorList>
            <person name="Kawai M."/>
            <person name="Futagami T."/>
            <person name="Toyoda A."/>
            <person name="Takaki Y."/>
            <person name="Nishi S."/>
            <person name="Hori S."/>
            <person name="Arai W."/>
            <person name="Tsubouchi T."/>
            <person name="Morono Y."/>
            <person name="Uchiyama I."/>
            <person name="Ito T."/>
            <person name="Fujiyama A."/>
            <person name="Inagaki F."/>
            <person name="Takami H."/>
        </authorList>
    </citation>
    <scope>NUCLEOTIDE SEQUENCE</scope>
    <source>
        <strain evidence="7">Expedition CK06-06</strain>
    </source>
</reference>
<evidence type="ECO:0008006" key="8">
    <source>
        <dbReference type="Google" id="ProtNLM"/>
    </source>
</evidence>
<dbReference type="EMBL" id="BART01025940">
    <property type="protein sequence ID" value="GAG91344.1"/>
    <property type="molecule type" value="Genomic_DNA"/>
</dbReference>
<comment type="similarity">
    <text evidence="1">Belongs to the sigma-70 factor family. ECF subfamily.</text>
</comment>
<evidence type="ECO:0000256" key="2">
    <source>
        <dbReference type="ARBA" id="ARBA00023015"/>
    </source>
</evidence>
<feature type="non-terminal residue" evidence="7">
    <location>
        <position position="185"/>
    </location>
</feature>
<keyword evidence="3" id="KW-0731">Sigma factor</keyword>
<keyword evidence="4" id="KW-0804">Transcription</keyword>
<dbReference type="InterPro" id="IPR013249">
    <property type="entry name" value="RNA_pol_sigma70_r4_t2"/>
</dbReference>
<dbReference type="GO" id="GO:0016987">
    <property type="term" value="F:sigma factor activity"/>
    <property type="evidence" value="ECO:0007669"/>
    <property type="project" value="UniProtKB-KW"/>
</dbReference>
<keyword evidence="2" id="KW-0805">Transcription regulation</keyword>